<evidence type="ECO:0000259" key="3">
    <source>
        <dbReference type="Pfam" id="PF22939"/>
    </source>
</evidence>
<dbReference type="Pfam" id="PF24883">
    <property type="entry name" value="NPHP3_N"/>
    <property type="match status" value="1"/>
</dbReference>
<protein>
    <submittedName>
        <fullName evidence="5">Serine/threonine-protein kinase ripk4, putative</fullName>
    </submittedName>
</protein>
<dbReference type="Gene3D" id="3.40.50.1580">
    <property type="entry name" value="Nucleoside phosphorylase domain"/>
    <property type="match status" value="2"/>
</dbReference>
<dbReference type="Pfam" id="PF13637">
    <property type="entry name" value="Ank_4"/>
    <property type="match status" value="1"/>
</dbReference>
<dbReference type="InterPro" id="IPR002110">
    <property type="entry name" value="Ankyrin_rpt"/>
</dbReference>
<dbReference type="InterPro" id="IPR027417">
    <property type="entry name" value="P-loop_NTPase"/>
</dbReference>
<dbReference type="VEuPathDB" id="FungiDB:PMAA_060040"/>
<keyword evidence="5" id="KW-0808">Transferase</keyword>
<evidence type="ECO:0000313" key="5">
    <source>
        <dbReference type="EMBL" id="EEA22225.1"/>
    </source>
</evidence>
<gene>
    <name evidence="5" type="ORF">PMAA_060040</name>
</gene>
<accession>B6QM98</accession>
<reference evidence="6" key="1">
    <citation type="journal article" date="2015" name="Genome Announc.">
        <title>Genome sequence of the AIDS-associated pathogen Penicillium marneffei (ATCC18224) and its near taxonomic relative Talaromyces stipitatus (ATCC10500).</title>
        <authorList>
            <person name="Nierman W.C."/>
            <person name="Fedorova-Abrams N.D."/>
            <person name="Andrianopoulos A."/>
        </authorList>
    </citation>
    <scope>NUCLEOTIDE SEQUENCE [LARGE SCALE GENOMIC DNA]</scope>
    <source>
        <strain evidence="6">ATCC 18224 / CBS 334.59 / QM 7333</strain>
    </source>
</reference>
<feature type="domain" description="GPI inositol-deacylase winged helix" evidence="3">
    <location>
        <begin position="701"/>
        <end position="779"/>
    </location>
</feature>
<name>B6QM98_TALMQ</name>
<dbReference type="Pfam" id="PF00023">
    <property type="entry name" value="Ank"/>
    <property type="match status" value="1"/>
</dbReference>
<dbReference type="InterPro" id="IPR056884">
    <property type="entry name" value="NPHP3-like_N"/>
</dbReference>
<feature type="repeat" description="ANK" evidence="2">
    <location>
        <begin position="1062"/>
        <end position="1086"/>
    </location>
</feature>
<evidence type="ECO:0000256" key="2">
    <source>
        <dbReference type="PROSITE-ProRule" id="PRU00023"/>
    </source>
</evidence>
<dbReference type="InterPro" id="IPR036770">
    <property type="entry name" value="Ankyrin_rpt-contain_sf"/>
</dbReference>
<keyword evidence="1" id="KW-0677">Repeat</keyword>
<dbReference type="SMART" id="SM00248">
    <property type="entry name" value="ANK"/>
    <property type="match status" value="9"/>
</dbReference>
<dbReference type="OrthoDB" id="4221929at2759"/>
<proteinExistence type="predicted"/>
<dbReference type="Gene3D" id="1.25.40.20">
    <property type="entry name" value="Ankyrin repeat-containing domain"/>
    <property type="match status" value="2"/>
</dbReference>
<dbReference type="SUPFAM" id="SSF52540">
    <property type="entry name" value="P-loop containing nucleoside triphosphate hydrolases"/>
    <property type="match status" value="1"/>
</dbReference>
<dbReference type="PROSITE" id="PS50088">
    <property type="entry name" value="ANK_REPEAT"/>
    <property type="match status" value="4"/>
</dbReference>
<keyword evidence="2" id="KW-0040">ANK repeat</keyword>
<dbReference type="Pfam" id="PF12796">
    <property type="entry name" value="Ank_2"/>
    <property type="match status" value="2"/>
</dbReference>
<evidence type="ECO:0000313" key="6">
    <source>
        <dbReference type="Proteomes" id="UP000001294"/>
    </source>
</evidence>
<dbReference type="PROSITE" id="PS50297">
    <property type="entry name" value="ANK_REP_REGION"/>
    <property type="match status" value="4"/>
</dbReference>
<dbReference type="HOGENOM" id="CLU_000288_34_2_1"/>
<dbReference type="EMBL" id="DS995903">
    <property type="protein sequence ID" value="EEA22225.1"/>
    <property type="molecule type" value="Genomic_DNA"/>
</dbReference>
<dbReference type="GO" id="GO:0016301">
    <property type="term" value="F:kinase activity"/>
    <property type="evidence" value="ECO:0007669"/>
    <property type="project" value="UniProtKB-KW"/>
</dbReference>
<feature type="repeat" description="ANK" evidence="2">
    <location>
        <begin position="953"/>
        <end position="977"/>
    </location>
</feature>
<dbReference type="PANTHER" id="PTHR46082">
    <property type="entry name" value="ATP/GTP-BINDING PROTEIN-RELATED"/>
    <property type="match status" value="1"/>
</dbReference>
<keyword evidence="5" id="KW-0418">Kinase</keyword>
<evidence type="ECO:0000259" key="4">
    <source>
        <dbReference type="Pfam" id="PF24883"/>
    </source>
</evidence>
<dbReference type="PANTHER" id="PTHR46082:SF11">
    <property type="entry name" value="AAA+ ATPASE DOMAIN-CONTAINING PROTEIN-RELATED"/>
    <property type="match status" value="1"/>
</dbReference>
<dbReference type="InterPro" id="IPR035994">
    <property type="entry name" value="Nucleoside_phosphorylase_sf"/>
</dbReference>
<dbReference type="SUPFAM" id="SSF53167">
    <property type="entry name" value="Purine and uridine phosphorylases"/>
    <property type="match status" value="2"/>
</dbReference>
<dbReference type="InterPro" id="IPR054471">
    <property type="entry name" value="GPIID_WHD"/>
</dbReference>
<dbReference type="Pfam" id="PF22939">
    <property type="entry name" value="WHD_GPIID"/>
    <property type="match status" value="1"/>
</dbReference>
<feature type="repeat" description="ANK" evidence="2">
    <location>
        <begin position="1096"/>
        <end position="1117"/>
    </location>
</feature>
<feature type="domain" description="Nephrocystin 3-like N-terminal" evidence="4">
    <location>
        <begin position="425"/>
        <end position="590"/>
    </location>
</feature>
<dbReference type="SUPFAM" id="SSF48403">
    <property type="entry name" value="Ankyrin repeat"/>
    <property type="match status" value="1"/>
</dbReference>
<organism evidence="5 6">
    <name type="scientific">Talaromyces marneffei (strain ATCC 18224 / CBS 334.59 / QM 7333)</name>
    <name type="common">Penicillium marneffei</name>
    <dbReference type="NCBI Taxonomy" id="441960"/>
    <lineage>
        <taxon>Eukaryota</taxon>
        <taxon>Fungi</taxon>
        <taxon>Dikarya</taxon>
        <taxon>Ascomycota</taxon>
        <taxon>Pezizomycotina</taxon>
        <taxon>Eurotiomycetes</taxon>
        <taxon>Eurotiomycetidae</taxon>
        <taxon>Eurotiales</taxon>
        <taxon>Trichocomaceae</taxon>
        <taxon>Talaromyces</taxon>
        <taxon>Talaromyces sect. Talaromyces</taxon>
    </lineage>
</organism>
<keyword evidence="6" id="KW-1185">Reference proteome</keyword>
<sequence length="1535" mass="170984">MATKTLTHGDYTVGWVCALPKEQTAALAMLDEKHADLPKQQNDPNVYTLGSVGKHNVVIACLPMGMIGNNKAANVAAHMVSSFPSIKFGLMVGIGGGVPPNVRLGDVVVSKPVSEYSGVVQWDFGKAEQRGTFQRTGALNNPPSALLAALTKLESKHDMEGSEIPQHLEDLKMKWPKLIPKYIKSDSLEDVLFAADHTHRRQSIWQAVFSILWGTILALFKHLLGSAFAPSSPEHSNGGTPYDMEEGDDDCRFCNKSKVIKRRPRNMRLHYGLIASGNQVIKDAIRRDGINKMLGGNVLCFEMEAAGLMHDFPCLVIRGICDYADSHKNKKWQEHAAAVAAAFAKEFLSMVPAQEVDMMPTIKSLHEGIEKISRNVDDIKQRQIIQEENSEQQQRSQVHQAILDWLTSTDYSSQQSDFVGRRQEGTGNWLLASNKFQTWVNHPKQILFCPGIPGAGKTIATSIVVHHLQRKFRNDTSVGIAYLYCNFRQHQKQNPKDLILSLLKQIIRGMPSVPKYVEQLYLEHSRKGTRPTFEEITDVFFSVVAGFSWTFIIIDALDECNISDGARSKFMSTIFDLHDRTRANVFATSRFIPDIEKEFKKREADWLEIRASDEDMRRYLDGHKSQLRSFILEDPELEEKVKATIVKAADGMFLLAKLHLDSLEDKINLTQVEQALEKLPRGSDAYDQAYEEAMERVQGQKRGFRDLAMQVLSWIICTKRPLTKLELQYALATTENASSIDQGNITDIELIISVCAGLITVDEESGIIRLIHYTTQEFFERMQKPYFPNMQEQIARTCITYLLFDEFSSGFCETIDEFEARTYQSPLYTYAAYYWGDHTKGTSLEEGSLILSFLESNTRVAAASQVIFTVERFLYGTEYGQRLPKGTIGLHLAAHFGLSRVALTLLKRDSCLNVQNNYGWTPLWIAARAGQDAVVKLLLAENNIDCDTGDAASNHSPLRMAAANGHASVVELFLEKGIANPKSTGNRMWETTVTGALTGAVINGHVDVVKLLLTKKCIQVDLKNERIQGSLWLAARNGHTAVVELLLGLDGVVLNVQSKYFYRQTPLSVAASKGHIDVVDLLITSGRTNLNLKDDKGRTPLFLASRNGHESVVKLLLTLNGIDRDATDISARTPLSAAAARGHFTVVQSLLGSGANPTLKDNYGWTPFLWASAIGQRNVMHLLQEMDDVRDKREQDEDHDEELPTIEANLEPESNQNDSLFEDYYIAWICTRLDEMAAARGMMDTIHVDLTKHPQDEYVYFLGCISSHNIVVACPEFPPRDDASLMTIGSRILRTFTSVRAALLVGISEGVPTKEPDIHLGDVVVGAGSSGGLVRHDPTIMELPAITIRPPVAFLTAISALESHHMPKESLVTEFIPEMIAKHPSMSANFASCSKPPDLLFDADYGHVGRMGNCDNCDTTQLISRPPRIESHPFIHYGKIFAIPWDGFLYGLPQLGLMRFGTLCSETHAFGWSEDFPALFIRGIWSYGDGHANRNWQGYAAATAAAYAKELLRIVPLEDILGMQAVTMATRSPES</sequence>
<dbReference type="GO" id="GO:0009116">
    <property type="term" value="P:nucleoside metabolic process"/>
    <property type="evidence" value="ECO:0007669"/>
    <property type="project" value="InterPro"/>
</dbReference>
<dbReference type="PhylomeDB" id="B6QM98"/>
<dbReference type="InterPro" id="IPR053137">
    <property type="entry name" value="NLR-like"/>
</dbReference>
<feature type="repeat" description="ANK" evidence="2">
    <location>
        <begin position="1130"/>
        <end position="1162"/>
    </location>
</feature>
<dbReference type="Proteomes" id="UP000001294">
    <property type="component" value="Unassembled WGS sequence"/>
</dbReference>
<dbReference type="Gene3D" id="3.40.50.300">
    <property type="entry name" value="P-loop containing nucleotide triphosphate hydrolases"/>
    <property type="match status" value="1"/>
</dbReference>
<evidence type="ECO:0000256" key="1">
    <source>
        <dbReference type="ARBA" id="ARBA00022737"/>
    </source>
</evidence>